<protein>
    <recommendedName>
        <fullName evidence="1">Protein SDA1</fullName>
    </recommendedName>
</protein>
<dbReference type="Proteomes" id="UP000541444">
    <property type="component" value="Unassembled WGS sequence"/>
</dbReference>
<keyword evidence="1" id="KW-0813">Transport</keyword>
<dbReference type="PANTHER" id="PTHR12730:SF0">
    <property type="entry name" value="PROTEIN SDA1 HOMOLOG"/>
    <property type="match status" value="1"/>
</dbReference>
<dbReference type="OrthoDB" id="1697732at2759"/>
<comment type="function">
    <text evidence="1">Required for 60S pre-ribosomal subunits export to the cytoplasm.</text>
</comment>
<evidence type="ECO:0000256" key="2">
    <source>
        <dbReference type="SAM" id="MobiDB-lite"/>
    </source>
</evidence>
<keyword evidence="1" id="KW-0690">Ribosome biogenesis</keyword>
<evidence type="ECO:0000313" key="4">
    <source>
        <dbReference type="Proteomes" id="UP000541444"/>
    </source>
</evidence>
<keyword evidence="4" id="KW-1185">Reference proteome</keyword>
<name>A0A7J7MRX1_9MAGN</name>
<accession>A0A7J7MRX1</accession>
<gene>
    <name evidence="3" type="ORF">GIB67_004480</name>
</gene>
<proteinExistence type="inferred from homology"/>
<dbReference type="GO" id="GO:0005730">
    <property type="term" value="C:nucleolus"/>
    <property type="evidence" value="ECO:0007669"/>
    <property type="project" value="UniProtKB-SubCell"/>
</dbReference>
<comment type="caution">
    <text evidence="3">The sequence shown here is derived from an EMBL/GenBank/DDBJ whole genome shotgun (WGS) entry which is preliminary data.</text>
</comment>
<organism evidence="3 4">
    <name type="scientific">Kingdonia uniflora</name>
    <dbReference type="NCBI Taxonomy" id="39325"/>
    <lineage>
        <taxon>Eukaryota</taxon>
        <taxon>Viridiplantae</taxon>
        <taxon>Streptophyta</taxon>
        <taxon>Embryophyta</taxon>
        <taxon>Tracheophyta</taxon>
        <taxon>Spermatophyta</taxon>
        <taxon>Magnoliopsida</taxon>
        <taxon>Ranunculales</taxon>
        <taxon>Circaeasteraceae</taxon>
        <taxon>Kingdonia</taxon>
    </lineage>
</organism>
<dbReference type="GO" id="GO:0015031">
    <property type="term" value="P:protein transport"/>
    <property type="evidence" value="ECO:0007669"/>
    <property type="project" value="UniProtKB-KW"/>
</dbReference>
<sequence length="113" mass="13062">MVLNFNTNACAFAWQVNIKRKITKEEKLALIKSGREDRDKFGSKTGRKHKKVNSLELDFFCTLQTGGTRNRQKQHNKAMPLGAKRATVARSQQEKNKKQRVSGKQFRGRKAWK</sequence>
<evidence type="ECO:0000256" key="1">
    <source>
        <dbReference type="RuleBase" id="RU365057"/>
    </source>
</evidence>
<dbReference type="PANTHER" id="PTHR12730">
    <property type="entry name" value="HSDA/SDA1-RELATED"/>
    <property type="match status" value="1"/>
</dbReference>
<comment type="subcellular location">
    <subcellularLocation>
        <location evidence="1">Nucleus</location>
        <location evidence="1">Nucleolus</location>
    </subcellularLocation>
</comment>
<dbReference type="EMBL" id="JACGCM010001275">
    <property type="protein sequence ID" value="KAF6157542.1"/>
    <property type="molecule type" value="Genomic_DNA"/>
</dbReference>
<feature type="compositionally biased region" description="Basic residues" evidence="2">
    <location>
        <begin position="97"/>
        <end position="113"/>
    </location>
</feature>
<dbReference type="GO" id="GO:0042273">
    <property type="term" value="P:ribosomal large subunit biogenesis"/>
    <property type="evidence" value="ECO:0007669"/>
    <property type="project" value="UniProtKB-UniRule"/>
</dbReference>
<reference evidence="3 4" key="1">
    <citation type="journal article" date="2020" name="IScience">
        <title>Genome Sequencing of the Endangered Kingdonia uniflora (Circaeasteraceae, Ranunculales) Reveals Potential Mechanisms of Evolutionary Specialization.</title>
        <authorList>
            <person name="Sun Y."/>
            <person name="Deng T."/>
            <person name="Zhang A."/>
            <person name="Moore M.J."/>
            <person name="Landis J.B."/>
            <person name="Lin N."/>
            <person name="Zhang H."/>
            <person name="Zhang X."/>
            <person name="Huang J."/>
            <person name="Zhang X."/>
            <person name="Sun H."/>
            <person name="Wang H."/>
        </authorList>
    </citation>
    <scope>NUCLEOTIDE SEQUENCE [LARGE SCALE GENOMIC DNA]</scope>
    <source>
        <strain evidence="3">TB1705</strain>
        <tissue evidence="3">Leaf</tissue>
    </source>
</reference>
<feature type="region of interest" description="Disordered" evidence="2">
    <location>
        <begin position="68"/>
        <end position="113"/>
    </location>
</feature>
<keyword evidence="1" id="KW-0539">Nucleus</keyword>
<keyword evidence="1" id="KW-0653">Protein transport</keyword>
<dbReference type="GO" id="GO:0000055">
    <property type="term" value="P:ribosomal large subunit export from nucleus"/>
    <property type="evidence" value="ECO:0007669"/>
    <property type="project" value="UniProtKB-UniRule"/>
</dbReference>
<dbReference type="AlphaFoldDB" id="A0A7J7MRX1"/>
<evidence type="ECO:0000313" key="3">
    <source>
        <dbReference type="EMBL" id="KAF6157542.1"/>
    </source>
</evidence>
<comment type="similarity">
    <text evidence="1">Belongs to the SDA1 family.</text>
</comment>
<dbReference type="InterPro" id="IPR027312">
    <property type="entry name" value="Sda1"/>
</dbReference>